<reference evidence="1 2" key="1">
    <citation type="submission" date="2020-08" db="EMBL/GenBank/DDBJ databases">
        <title>Plant Genome Project.</title>
        <authorList>
            <person name="Zhang R.-G."/>
        </authorList>
    </citation>
    <scope>NUCLEOTIDE SEQUENCE [LARGE SCALE GENOMIC DNA]</scope>
    <source>
        <tissue evidence="1">Rhizome</tissue>
    </source>
</reference>
<organism evidence="1 2">
    <name type="scientific">Zingiber officinale</name>
    <name type="common">Ginger</name>
    <name type="synonym">Amomum zingiber</name>
    <dbReference type="NCBI Taxonomy" id="94328"/>
    <lineage>
        <taxon>Eukaryota</taxon>
        <taxon>Viridiplantae</taxon>
        <taxon>Streptophyta</taxon>
        <taxon>Embryophyta</taxon>
        <taxon>Tracheophyta</taxon>
        <taxon>Spermatophyta</taxon>
        <taxon>Magnoliopsida</taxon>
        <taxon>Liliopsida</taxon>
        <taxon>Zingiberales</taxon>
        <taxon>Zingiberaceae</taxon>
        <taxon>Zingiber</taxon>
    </lineage>
</organism>
<dbReference type="Proteomes" id="UP000734854">
    <property type="component" value="Unassembled WGS sequence"/>
</dbReference>
<evidence type="ECO:0000313" key="1">
    <source>
        <dbReference type="EMBL" id="KAG6475388.1"/>
    </source>
</evidence>
<name>A0A8J5EY68_ZINOF</name>
<comment type="caution">
    <text evidence="1">The sequence shown here is derived from an EMBL/GenBank/DDBJ whole genome shotgun (WGS) entry which is preliminary data.</text>
</comment>
<protein>
    <submittedName>
        <fullName evidence="1">Uncharacterized protein</fullName>
    </submittedName>
</protein>
<evidence type="ECO:0000313" key="2">
    <source>
        <dbReference type="Proteomes" id="UP000734854"/>
    </source>
</evidence>
<proteinExistence type="predicted"/>
<accession>A0A8J5EY68</accession>
<dbReference type="AlphaFoldDB" id="A0A8J5EY68"/>
<sequence>MVVVGIGTWREEGERHRNGVIGFRRGGAEAGDATAAAEDGVVEVERRERLPEPLRPGDVGGRDLVDAETEVDASLQLV</sequence>
<keyword evidence="2" id="KW-1185">Reference proteome</keyword>
<dbReference type="EMBL" id="JACMSC010000018">
    <property type="protein sequence ID" value="KAG6475388.1"/>
    <property type="molecule type" value="Genomic_DNA"/>
</dbReference>
<gene>
    <name evidence="1" type="ORF">ZIOFF_064607</name>
</gene>